<evidence type="ECO:0000313" key="1">
    <source>
        <dbReference type="EMBL" id="OEH75879.1"/>
    </source>
</evidence>
<accession>A0A1D3CXH2</accession>
<name>A0A1D3CXH2_9EIME</name>
<reference evidence="1 2" key="1">
    <citation type="journal article" date="2016" name="BMC Genomics">
        <title>Comparative genomics reveals Cyclospora cayetanensis possesses coccidia-like metabolism and invasion components but unique surface antigens.</title>
        <authorList>
            <person name="Liu S."/>
            <person name="Wang L."/>
            <person name="Zheng H."/>
            <person name="Xu Z."/>
            <person name="Roellig D.M."/>
            <person name="Li N."/>
            <person name="Frace M.A."/>
            <person name="Tang K."/>
            <person name="Arrowood M.J."/>
            <person name="Moss D.M."/>
            <person name="Zhang L."/>
            <person name="Feng Y."/>
            <person name="Xiao L."/>
        </authorList>
    </citation>
    <scope>NUCLEOTIDE SEQUENCE [LARGE SCALE GENOMIC DNA]</scope>
    <source>
        <strain evidence="1 2">CHN_HEN01</strain>
    </source>
</reference>
<dbReference type="VEuPathDB" id="ToxoDB:cyc_02993"/>
<gene>
    <name evidence="1" type="ORF">cyc_02993</name>
</gene>
<dbReference type="AlphaFoldDB" id="A0A1D3CXH2"/>
<proteinExistence type="predicted"/>
<dbReference type="EMBL" id="JROU02001599">
    <property type="protein sequence ID" value="OEH75879.1"/>
    <property type="molecule type" value="Genomic_DNA"/>
</dbReference>
<organism evidence="1 2">
    <name type="scientific">Cyclospora cayetanensis</name>
    <dbReference type="NCBI Taxonomy" id="88456"/>
    <lineage>
        <taxon>Eukaryota</taxon>
        <taxon>Sar</taxon>
        <taxon>Alveolata</taxon>
        <taxon>Apicomplexa</taxon>
        <taxon>Conoidasida</taxon>
        <taxon>Coccidia</taxon>
        <taxon>Eucoccidiorida</taxon>
        <taxon>Eimeriorina</taxon>
        <taxon>Eimeriidae</taxon>
        <taxon>Cyclospora</taxon>
    </lineage>
</organism>
<dbReference type="VEuPathDB" id="ToxoDB:LOC34619758"/>
<sequence>MAGPDKEPPLSAARAAVRGLAACGRHAKLVLKVGGPLGAVAGEVAKDLHFLRSLFGHLRGARALSVSVGCPYTAKRLGPSFAAFVQRNKSTLESLEIWEAEFAEATLAALYDSEWPPNEDHAGGIREGLGDSFLAAAAALDASVGPPAVWGTGGCNSGRLAASMQMLLATALLLRQRSICTARRGASSETEGRRPEALLCCRESHSRGDLLSQYPRNRQPIGPCRKSRGSGGGGLCGCSRKRAQLTRALREWAHRVTGSGPPPPDSSASGYSKSAVQDLLSFLLRSGSNLVELQTCYTVGALNDALLQAVISAGNALRVESDAAQEAPRILSRILELAVTIPCALGSEGQLLVVALPRLRVARTSDFLLLSVLLLPRLQELRLPETWGSVANKPISGFSLLWTYLSTYGGGLKALEVKGTAPPLAAFLGAGTTAEPQPFRSGCLEAEATKALQRLLNGSGSRSCVSHEREAL</sequence>
<keyword evidence="2" id="KW-1185">Reference proteome</keyword>
<dbReference type="Proteomes" id="UP000095192">
    <property type="component" value="Unassembled WGS sequence"/>
</dbReference>
<protein>
    <submittedName>
        <fullName evidence="1">Uncharacterized protein</fullName>
    </submittedName>
</protein>
<evidence type="ECO:0000313" key="2">
    <source>
        <dbReference type="Proteomes" id="UP000095192"/>
    </source>
</evidence>
<comment type="caution">
    <text evidence="1">The sequence shown here is derived from an EMBL/GenBank/DDBJ whole genome shotgun (WGS) entry which is preliminary data.</text>
</comment>
<dbReference type="InParanoid" id="A0A1D3CXH2"/>